<feature type="signal peptide" evidence="1">
    <location>
        <begin position="1"/>
        <end position="18"/>
    </location>
</feature>
<evidence type="ECO:0000313" key="2">
    <source>
        <dbReference type="EMBL" id="RMU59047.1"/>
    </source>
</evidence>
<comment type="caution">
    <text evidence="2">The sequence shown here is derived from an EMBL/GenBank/DDBJ whole genome shotgun (WGS) entry which is preliminary data.</text>
</comment>
<name>A0A3M5VNT4_PSESX</name>
<accession>A0A3M5VNT4</accession>
<dbReference type="RefSeq" id="WP_122299870.1">
    <property type="nucleotide sequence ID" value="NZ_RBUA01000534.1"/>
</dbReference>
<proteinExistence type="predicted"/>
<dbReference type="Proteomes" id="UP000280395">
    <property type="component" value="Unassembled WGS sequence"/>
</dbReference>
<organism evidence="2 3">
    <name type="scientific">Pseudomonas syringae pv. avii</name>
    <dbReference type="NCBI Taxonomy" id="663959"/>
    <lineage>
        <taxon>Bacteria</taxon>
        <taxon>Pseudomonadati</taxon>
        <taxon>Pseudomonadota</taxon>
        <taxon>Gammaproteobacteria</taxon>
        <taxon>Pseudomonadales</taxon>
        <taxon>Pseudomonadaceae</taxon>
        <taxon>Pseudomonas</taxon>
        <taxon>Pseudomonas syringae</taxon>
    </lineage>
</organism>
<evidence type="ECO:0000313" key="3">
    <source>
        <dbReference type="Proteomes" id="UP000280395"/>
    </source>
</evidence>
<feature type="chain" id="PRO_5018228765" description="Fimbrial-type adhesion domain-containing protein" evidence="1">
    <location>
        <begin position="19"/>
        <end position="199"/>
    </location>
</feature>
<evidence type="ECO:0000256" key="1">
    <source>
        <dbReference type="SAM" id="SignalP"/>
    </source>
</evidence>
<dbReference type="AlphaFoldDB" id="A0A3M5VNT4"/>
<keyword evidence="1" id="KW-0732">Signal</keyword>
<reference evidence="2 3" key="1">
    <citation type="submission" date="2018-08" db="EMBL/GenBank/DDBJ databases">
        <title>Recombination of ecologically and evolutionarily significant loci maintains genetic cohesion in the Pseudomonas syringae species complex.</title>
        <authorList>
            <person name="Dillon M."/>
            <person name="Thakur S."/>
            <person name="Almeida R.N.D."/>
            <person name="Weir B.S."/>
            <person name="Guttman D.S."/>
        </authorList>
    </citation>
    <scope>NUCLEOTIDE SEQUENCE [LARGE SCALE GENOMIC DNA]</scope>
    <source>
        <strain evidence="2 3">ICMP 14479</strain>
    </source>
</reference>
<sequence length="199" mass="21419">MKMLFAPLVLGLVFGHYAEANSQWSGEAPGIPPALPIDTRCSLTAGGGVVDYGTLSRWQLQDAQTGHNNVTFGKRTLTINVACPFSQIMRLTVRGERSIRGDFRYGNRGSMIVRLFDAQIDGESVQIASNTPDGIIKGAVGDSVLLRPSESFSAISNGQLAKGKTFTARLEIDPTLPEADARVSAHEVNEANLTIELMN</sequence>
<evidence type="ECO:0008006" key="4">
    <source>
        <dbReference type="Google" id="ProtNLM"/>
    </source>
</evidence>
<protein>
    <recommendedName>
        <fullName evidence="4">Fimbrial-type adhesion domain-containing protein</fullName>
    </recommendedName>
</protein>
<dbReference type="EMBL" id="RBUA01000534">
    <property type="protein sequence ID" value="RMU59047.1"/>
    <property type="molecule type" value="Genomic_DNA"/>
</dbReference>
<gene>
    <name evidence="2" type="ORF">ALP29_200417</name>
</gene>